<organism evidence="3 4">
    <name type="scientific">Chionoecetes opilio</name>
    <name type="common">Atlantic snow crab</name>
    <name type="synonym">Cancer opilio</name>
    <dbReference type="NCBI Taxonomy" id="41210"/>
    <lineage>
        <taxon>Eukaryota</taxon>
        <taxon>Metazoa</taxon>
        <taxon>Ecdysozoa</taxon>
        <taxon>Arthropoda</taxon>
        <taxon>Crustacea</taxon>
        <taxon>Multicrustacea</taxon>
        <taxon>Malacostraca</taxon>
        <taxon>Eumalacostraca</taxon>
        <taxon>Eucarida</taxon>
        <taxon>Decapoda</taxon>
        <taxon>Pleocyemata</taxon>
        <taxon>Brachyura</taxon>
        <taxon>Eubrachyura</taxon>
        <taxon>Majoidea</taxon>
        <taxon>Majidae</taxon>
        <taxon>Chionoecetes</taxon>
    </lineage>
</organism>
<dbReference type="EMBL" id="JACEEZ010022664">
    <property type="protein sequence ID" value="KAG0712189.1"/>
    <property type="molecule type" value="Genomic_DNA"/>
</dbReference>
<feature type="signal peptide" evidence="2">
    <location>
        <begin position="1"/>
        <end position="17"/>
    </location>
</feature>
<evidence type="ECO:0000256" key="2">
    <source>
        <dbReference type="SAM" id="SignalP"/>
    </source>
</evidence>
<protein>
    <submittedName>
        <fullName evidence="3">Uncharacterized protein</fullName>
    </submittedName>
</protein>
<evidence type="ECO:0000313" key="3">
    <source>
        <dbReference type="EMBL" id="KAG0712189.1"/>
    </source>
</evidence>
<comment type="caution">
    <text evidence="3">The sequence shown here is derived from an EMBL/GenBank/DDBJ whole genome shotgun (WGS) entry which is preliminary data.</text>
</comment>
<feature type="region of interest" description="Disordered" evidence="1">
    <location>
        <begin position="63"/>
        <end position="104"/>
    </location>
</feature>
<evidence type="ECO:0000256" key="1">
    <source>
        <dbReference type="SAM" id="MobiDB-lite"/>
    </source>
</evidence>
<proteinExistence type="predicted"/>
<evidence type="ECO:0000313" key="4">
    <source>
        <dbReference type="Proteomes" id="UP000770661"/>
    </source>
</evidence>
<accession>A0A8J5CJ47</accession>
<keyword evidence="4" id="KW-1185">Reference proteome</keyword>
<dbReference type="AlphaFoldDB" id="A0A8J5CJ47"/>
<sequence>MFLFSYFLLFLCSYVLQLVMNSVDASSLRGWRVALAGGQELVMNSVDASGHISVTSESAVETLGEDAGGGGVNDSIGTQMCESDDDDDDMPSSPGSFDDDGSMAMNDDVTAQLAAAGGWSGERRQCVYVVVEGANDRLRPRGSTQAEGWVEVVVE</sequence>
<reference evidence="3" key="1">
    <citation type="submission" date="2020-07" db="EMBL/GenBank/DDBJ databases">
        <title>The High-quality genome of the commercially important snow crab, Chionoecetes opilio.</title>
        <authorList>
            <person name="Jeong J.-H."/>
            <person name="Ryu S."/>
        </authorList>
    </citation>
    <scope>NUCLEOTIDE SEQUENCE</scope>
    <source>
        <strain evidence="3">MADBK_172401_WGS</strain>
        <tissue evidence="3">Digestive gland</tissue>
    </source>
</reference>
<feature type="chain" id="PRO_5035174411" evidence="2">
    <location>
        <begin position="18"/>
        <end position="155"/>
    </location>
</feature>
<keyword evidence="2" id="KW-0732">Signal</keyword>
<dbReference type="Proteomes" id="UP000770661">
    <property type="component" value="Unassembled WGS sequence"/>
</dbReference>
<gene>
    <name evidence="3" type="ORF">GWK47_019018</name>
</gene>
<name>A0A8J5CJ47_CHIOP</name>